<dbReference type="PRINTS" id="PR00598">
    <property type="entry name" value="HTHMARR"/>
</dbReference>
<dbReference type="Proteomes" id="UP000184096">
    <property type="component" value="Chromosome I"/>
</dbReference>
<evidence type="ECO:0000313" key="3">
    <source>
        <dbReference type="Proteomes" id="UP000184096"/>
    </source>
</evidence>
<dbReference type="AlphaFoldDB" id="A0A1M7T6Z2"/>
<dbReference type="InterPro" id="IPR000835">
    <property type="entry name" value="HTH_MarR-typ"/>
</dbReference>
<sequence length="173" mass="18687">MQADPHNPQATSLAKSRAAAGSGGLILRDFLPYRIAVLARGISGSLGRKYRDLGITIPEWRLIAHLAEVGACSSGEICARTAMDKAKVNRAVIRLVAAGYVLAGISPHDRRVNVLKLTAKGQKIYERIVPIALDHESSLLAPLSQAELKELVRIIAKLQSRVDSMWTATDPAE</sequence>
<evidence type="ECO:0000313" key="2">
    <source>
        <dbReference type="EMBL" id="SHN66486.1"/>
    </source>
</evidence>
<feature type="domain" description="HTH marR-type" evidence="1">
    <location>
        <begin position="28"/>
        <end position="160"/>
    </location>
</feature>
<dbReference type="SMART" id="SM00347">
    <property type="entry name" value="HTH_MARR"/>
    <property type="match status" value="1"/>
</dbReference>
<proteinExistence type="predicted"/>
<dbReference type="InterPro" id="IPR036390">
    <property type="entry name" value="WH_DNA-bd_sf"/>
</dbReference>
<organism evidence="2 3">
    <name type="scientific">Bradyrhizobium erythrophlei</name>
    <dbReference type="NCBI Taxonomy" id="1437360"/>
    <lineage>
        <taxon>Bacteria</taxon>
        <taxon>Pseudomonadati</taxon>
        <taxon>Pseudomonadota</taxon>
        <taxon>Alphaproteobacteria</taxon>
        <taxon>Hyphomicrobiales</taxon>
        <taxon>Nitrobacteraceae</taxon>
        <taxon>Bradyrhizobium</taxon>
    </lineage>
</organism>
<dbReference type="GO" id="GO:0003700">
    <property type="term" value="F:DNA-binding transcription factor activity"/>
    <property type="evidence" value="ECO:0007669"/>
    <property type="project" value="InterPro"/>
</dbReference>
<keyword evidence="2" id="KW-0238">DNA-binding</keyword>
<dbReference type="Gene3D" id="1.10.10.10">
    <property type="entry name" value="Winged helix-like DNA-binding domain superfamily/Winged helix DNA-binding domain"/>
    <property type="match status" value="1"/>
</dbReference>
<dbReference type="Pfam" id="PF12802">
    <property type="entry name" value="MarR_2"/>
    <property type="match status" value="1"/>
</dbReference>
<dbReference type="GO" id="GO:0006950">
    <property type="term" value="P:response to stress"/>
    <property type="evidence" value="ECO:0007669"/>
    <property type="project" value="TreeGrafter"/>
</dbReference>
<accession>A0A1M7T6Z2</accession>
<dbReference type="InterPro" id="IPR036388">
    <property type="entry name" value="WH-like_DNA-bd_sf"/>
</dbReference>
<protein>
    <submittedName>
        <fullName evidence="2">DNA-binding transcriptional regulator, MarR family</fullName>
    </submittedName>
</protein>
<gene>
    <name evidence="2" type="ORF">SAMN05444170_0956</name>
</gene>
<keyword evidence="3" id="KW-1185">Reference proteome</keyword>
<evidence type="ECO:0000259" key="1">
    <source>
        <dbReference type="PROSITE" id="PS50995"/>
    </source>
</evidence>
<reference evidence="3" key="1">
    <citation type="submission" date="2016-11" db="EMBL/GenBank/DDBJ databases">
        <authorList>
            <person name="Varghese N."/>
            <person name="Submissions S."/>
        </authorList>
    </citation>
    <scope>NUCLEOTIDE SEQUENCE [LARGE SCALE GENOMIC DNA]</scope>
    <source>
        <strain evidence="3">GAS401</strain>
    </source>
</reference>
<dbReference type="InterPro" id="IPR039422">
    <property type="entry name" value="MarR/SlyA-like"/>
</dbReference>
<dbReference type="GO" id="GO:0003677">
    <property type="term" value="F:DNA binding"/>
    <property type="evidence" value="ECO:0007669"/>
    <property type="project" value="UniProtKB-KW"/>
</dbReference>
<dbReference type="PROSITE" id="PS50995">
    <property type="entry name" value="HTH_MARR_2"/>
    <property type="match status" value="1"/>
</dbReference>
<dbReference type="PANTHER" id="PTHR33164:SF57">
    <property type="entry name" value="MARR-FAMILY TRANSCRIPTIONAL REGULATOR"/>
    <property type="match status" value="1"/>
</dbReference>
<dbReference type="EMBL" id="LT670849">
    <property type="protein sequence ID" value="SHN66486.1"/>
    <property type="molecule type" value="Genomic_DNA"/>
</dbReference>
<dbReference type="SUPFAM" id="SSF46785">
    <property type="entry name" value="Winged helix' DNA-binding domain"/>
    <property type="match status" value="1"/>
</dbReference>
<name>A0A1M7T6Z2_9BRAD</name>
<dbReference type="PANTHER" id="PTHR33164">
    <property type="entry name" value="TRANSCRIPTIONAL REGULATOR, MARR FAMILY"/>
    <property type="match status" value="1"/>
</dbReference>